<dbReference type="SUPFAM" id="SSF51735">
    <property type="entry name" value="NAD(P)-binding Rossmann-fold domains"/>
    <property type="match status" value="1"/>
</dbReference>
<dbReference type="Gene3D" id="3.40.50.720">
    <property type="entry name" value="NAD(P)-binding Rossmann-like Domain"/>
    <property type="match status" value="1"/>
</dbReference>
<dbReference type="FunFam" id="3.40.50.720:FF:000085">
    <property type="entry name" value="Dihydroflavonol reductase"/>
    <property type="match status" value="1"/>
</dbReference>
<dbReference type="GO" id="GO:0016616">
    <property type="term" value="F:oxidoreductase activity, acting on the CH-OH group of donors, NAD or NADP as acceptor"/>
    <property type="evidence" value="ECO:0007669"/>
    <property type="project" value="TreeGrafter"/>
</dbReference>
<dbReference type="PANTHER" id="PTHR10366:SF369">
    <property type="entry name" value="CINNAMOYL-COA REDUCTASE-LIKE PROTEIN"/>
    <property type="match status" value="1"/>
</dbReference>
<dbReference type="AlphaFoldDB" id="A0A2N9FIT0"/>
<feature type="domain" description="NAD-dependent epimerase/dehydratase" evidence="4">
    <location>
        <begin position="8"/>
        <end position="232"/>
    </location>
</feature>
<dbReference type="Pfam" id="PF01370">
    <property type="entry name" value="Epimerase"/>
    <property type="match status" value="1"/>
</dbReference>
<dbReference type="CDD" id="cd08958">
    <property type="entry name" value="FR_SDR_e"/>
    <property type="match status" value="1"/>
</dbReference>
<dbReference type="InterPro" id="IPR001509">
    <property type="entry name" value="Epimerase_deHydtase"/>
</dbReference>
<keyword evidence="1" id="KW-0521">NADP</keyword>
<proteinExistence type="inferred from homology"/>
<dbReference type="EMBL" id="OIVN01000868">
    <property type="protein sequence ID" value="SPC86684.1"/>
    <property type="molecule type" value="Genomic_DNA"/>
</dbReference>
<dbReference type="InterPro" id="IPR050425">
    <property type="entry name" value="NAD(P)_dehydrat-like"/>
</dbReference>
<gene>
    <name evidence="5" type="ORF">FSB_LOCUS14566</name>
</gene>
<evidence type="ECO:0000313" key="5">
    <source>
        <dbReference type="EMBL" id="SPC86684.1"/>
    </source>
</evidence>
<evidence type="ECO:0000256" key="3">
    <source>
        <dbReference type="ARBA" id="ARBA00023445"/>
    </source>
</evidence>
<evidence type="ECO:0000259" key="4">
    <source>
        <dbReference type="Pfam" id="PF01370"/>
    </source>
</evidence>
<name>A0A2N9FIT0_FAGSY</name>
<dbReference type="PANTHER" id="PTHR10366">
    <property type="entry name" value="NAD DEPENDENT EPIMERASE/DEHYDRATASE"/>
    <property type="match status" value="1"/>
</dbReference>
<protein>
    <recommendedName>
        <fullName evidence="4">NAD-dependent epimerase/dehydratase domain-containing protein</fullName>
    </recommendedName>
</protein>
<dbReference type="InterPro" id="IPR036291">
    <property type="entry name" value="NAD(P)-bd_dom_sf"/>
</dbReference>
<reference evidence="5" key="1">
    <citation type="submission" date="2018-02" db="EMBL/GenBank/DDBJ databases">
        <authorList>
            <person name="Cohen D.B."/>
            <person name="Kent A.D."/>
        </authorList>
    </citation>
    <scope>NUCLEOTIDE SEQUENCE</scope>
</reference>
<accession>A0A2N9FIT0</accession>
<keyword evidence="2" id="KW-0560">Oxidoreductase</keyword>
<organism evidence="5">
    <name type="scientific">Fagus sylvatica</name>
    <name type="common">Beechnut</name>
    <dbReference type="NCBI Taxonomy" id="28930"/>
    <lineage>
        <taxon>Eukaryota</taxon>
        <taxon>Viridiplantae</taxon>
        <taxon>Streptophyta</taxon>
        <taxon>Embryophyta</taxon>
        <taxon>Tracheophyta</taxon>
        <taxon>Spermatophyta</taxon>
        <taxon>Magnoliopsida</taxon>
        <taxon>eudicotyledons</taxon>
        <taxon>Gunneridae</taxon>
        <taxon>Pentapetalae</taxon>
        <taxon>rosids</taxon>
        <taxon>fabids</taxon>
        <taxon>Fagales</taxon>
        <taxon>Fagaceae</taxon>
        <taxon>Fagus</taxon>
    </lineage>
</organism>
<evidence type="ECO:0000256" key="1">
    <source>
        <dbReference type="ARBA" id="ARBA00022857"/>
    </source>
</evidence>
<evidence type="ECO:0000256" key="2">
    <source>
        <dbReference type="ARBA" id="ARBA00023002"/>
    </source>
</evidence>
<comment type="similarity">
    <text evidence="3">Belongs to the NAD(P)-dependent epimerase/dehydratase family. Dihydroflavonol-4-reductase subfamily.</text>
</comment>
<sequence length="300" mass="32753">MAKEGEVVCVTGGSGCIGSWLVRELLDRGYTVHATVQDLKDESETKHLESLEGAETRLRLFQIELLDYASVLRALTGCAGVFHLASPCIVDQVHDPEKQLLDPAIKGTINVLTAAKEAGVSRVVVTSSISSITPSPNWPADVVKAEDCWSDIEYCKRKEAWDFSKEKGLDVVVVNPGTVMGPVIPPKLNASMLMLVRLLQGCTETYENFFMGSVHFKDVALAHILVYENKSATGRHLCVEAISHYGDFVAKVAELYPEYKVPRLPKDTQPGLLRVKDGSKKLDGLGLTIHSHGANYQGSC</sequence>